<evidence type="ECO:0000256" key="4">
    <source>
        <dbReference type="ARBA" id="ARBA00023186"/>
    </source>
</evidence>
<evidence type="ECO:0000313" key="5">
    <source>
        <dbReference type="EMBL" id="KAA2261606.1"/>
    </source>
</evidence>
<keyword evidence="3" id="KW-0963">Cytoplasm</keyword>
<reference evidence="5 6" key="1">
    <citation type="submission" date="2019-09" db="EMBL/GenBank/DDBJ databases">
        <title>Goodfellowia gen. nov., a new genus of the Pseudonocardineae related to Actinoalloteichus, containing Goodfellowia coeruleoviolacea gen. nov., comb. nov. gen. nov., comb. nov.</title>
        <authorList>
            <person name="Labeda D."/>
        </authorList>
    </citation>
    <scope>NUCLEOTIDE SEQUENCE [LARGE SCALE GENOMIC DNA]</scope>
    <source>
        <strain evidence="5 6">AN110305</strain>
    </source>
</reference>
<evidence type="ECO:0000256" key="3">
    <source>
        <dbReference type="ARBA" id="ARBA00022490"/>
    </source>
</evidence>
<dbReference type="Pfam" id="PF14011">
    <property type="entry name" value="ESX-1_EspG"/>
    <property type="match status" value="1"/>
</dbReference>
<gene>
    <name evidence="5" type="ORF">F0L68_16135</name>
</gene>
<dbReference type="RefSeq" id="WP_149850401.1">
    <property type="nucleotide sequence ID" value="NZ_VUOB01000027.1"/>
</dbReference>
<keyword evidence="6" id="KW-1185">Reference proteome</keyword>
<evidence type="ECO:0000256" key="2">
    <source>
        <dbReference type="ARBA" id="ARBA00006411"/>
    </source>
</evidence>
<organism evidence="5 6">
    <name type="scientific">Solihabitans fulvus</name>
    <dbReference type="NCBI Taxonomy" id="1892852"/>
    <lineage>
        <taxon>Bacteria</taxon>
        <taxon>Bacillati</taxon>
        <taxon>Actinomycetota</taxon>
        <taxon>Actinomycetes</taxon>
        <taxon>Pseudonocardiales</taxon>
        <taxon>Pseudonocardiaceae</taxon>
        <taxon>Solihabitans</taxon>
    </lineage>
</organism>
<accession>A0A5B2XEE0</accession>
<dbReference type="AlphaFoldDB" id="A0A5B2XEE0"/>
<comment type="similarity">
    <text evidence="2">Belongs to the EspG family.</text>
</comment>
<sequence>MDVLGDALRLDVRRFPFTIPHHGETTEERVALVGAVHRDLTARGLVWGGEFAPELTEALTLFAGGRVTVAMVGSAGRTQRHALAAADDRVGVLAVQQGETVRFELVEPDALVPGLLGLLPPLHPGPGASVTVADDTAVSRRRAKDFEEATFTSSVNAPRGAPDGQRHAAEDILRRPRLGGGYFTVAARGRHGRESEPATMNWVDTDVGRYAAMPDIGRDGRMRVTYSPADSGRLGRYLTALLVQVR</sequence>
<proteinExistence type="inferred from homology"/>
<dbReference type="InterPro" id="IPR025734">
    <property type="entry name" value="EspG"/>
</dbReference>
<evidence type="ECO:0000313" key="6">
    <source>
        <dbReference type="Proteomes" id="UP000323454"/>
    </source>
</evidence>
<comment type="subcellular location">
    <subcellularLocation>
        <location evidence="1">Cytoplasm</location>
    </subcellularLocation>
</comment>
<comment type="caution">
    <text evidence="5">The sequence shown here is derived from an EMBL/GenBank/DDBJ whole genome shotgun (WGS) entry which is preliminary data.</text>
</comment>
<dbReference type="Proteomes" id="UP000323454">
    <property type="component" value="Unassembled WGS sequence"/>
</dbReference>
<reference evidence="5 6" key="2">
    <citation type="submission" date="2019-09" db="EMBL/GenBank/DDBJ databases">
        <authorList>
            <person name="Jin C."/>
        </authorList>
    </citation>
    <scope>NUCLEOTIDE SEQUENCE [LARGE SCALE GENOMIC DNA]</scope>
    <source>
        <strain evidence="5 6">AN110305</strain>
    </source>
</reference>
<evidence type="ECO:0000256" key="1">
    <source>
        <dbReference type="ARBA" id="ARBA00004496"/>
    </source>
</evidence>
<dbReference type="EMBL" id="VUOB01000027">
    <property type="protein sequence ID" value="KAA2261606.1"/>
    <property type="molecule type" value="Genomic_DNA"/>
</dbReference>
<protein>
    <submittedName>
        <fullName evidence="5">ESX secretion-associated protein EspG</fullName>
    </submittedName>
</protein>
<name>A0A5B2XEE0_9PSEU</name>
<dbReference type="OrthoDB" id="3687316at2"/>
<keyword evidence="4" id="KW-0143">Chaperone</keyword>